<dbReference type="InterPro" id="IPR010734">
    <property type="entry name" value="Copine_C"/>
</dbReference>
<dbReference type="InterPro" id="IPR052079">
    <property type="entry name" value="E3_ligase/Copine_domain"/>
</dbReference>
<sequence>TAPFNNPRWQTPNNLESKFSRVGDNYRSIDEVASALPHAGLESSNLIVGVKSFGRKSLHYIGTINPYQQAISIIGKTSSVFNQDNLIPCYGFRYDLRSKMTSHFRERPSWNENHASTVLVIKTFDVSLLSLRKVDSWSSLINGSRLSGHVVIVFAEEAAQELMCKNMNLTLMPLITSFLKMSASGYNKAPR</sequence>
<evidence type="ECO:0000313" key="3">
    <source>
        <dbReference type="Proteomes" id="UP000824890"/>
    </source>
</evidence>
<dbReference type="PANTHER" id="PTHR45751">
    <property type="entry name" value="COPINE FAMILY PROTEIN 1"/>
    <property type="match status" value="1"/>
</dbReference>
<organism evidence="2 3">
    <name type="scientific">Brassica napus</name>
    <name type="common">Rape</name>
    <dbReference type="NCBI Taxonomy" id="3708"/>
    <lineage>
        <taxon>Eukaryota</taxon>
        <taxon>Viridiplantae</taxon>
        <taxon>Streptophyta</taxon>
        <taxon>Embryophyta</taxon>
        <taxon>Tracheophyta</taxon>
        <taxon>Spermatophyta</taxon>
        <taxon>Magnoliopsida</taxon>
        <taxon>eudicotyledons</taxon>
        <taxon>Gunneridae</taxon>
        <taxon>Pentapetalae</taxon>
        <taxon>rosids</taxon>
        <taxon>malvids</taxon>
        <taxon>Brassicales</taxon>
        <taxon>Brassicaceae</taxon>
        <taxon>Brassiceae</taxon>
        <taxon>Brassica</taxon>
    </lineage>
</organism>
<feature type="domain" description="Copine C-terminal" evidence="1">
    <location>
        <begin position="57"/>
        <end position="101"/>
    </location>
</feature>
<dbReference type="Pfam" id="PF07002">
    <property type="entry name" value="Copine"/>
    <property type="match status" value="1"/>
</dbReference>
<keyword evidence="3" id="KW-1185">Reference proteome</keyword>
<gene>
    <name evidence="2" type="ORF">HID58_036621</name>
</gene>
<dbReference type="EMBL" id="JAGKQM010000009">
    <property type="protein sequence ID" value="KAH0913300.1"/>
    <property type="molecule type" value="Genomic_DNA"/>
</dbReference>
<name>A0ABQ8CA57_BRANA</name>
<proteinExistence type="predicted"/>
<reference evidence="2 3" key="1">
    <citation type="submission" date="2021-05" db="EMBL/GenBank/DDBJ databases">
        <title>Genome Assembly of Synthetic Allotetraploid Brassica napus Reveals Homoeologous Exchanges between Subgenomes.</title>
        <authorList>
            <person name="Davis J.T."/>
        </authorList>
    </citation>
    <scope>NUCLEOTIDE SEQUENCE [LARGE SCALE GENOMIC DNA]</scope>
    <source>
        <strain evidence="3">cv. Da-Ae</strain>
        <tissue evidence="2">Seedling</tissue>
    </source>
</reference>
<comment type="caution">
    <text evidence="2">The sequence shown here is derived from an EMBL/GenBank/DDBJ whole genome shotgun (WGS) entry which is preliminary data.</text>
</comment>
<dbReference type="Proteomes" id="UP000824890">
    <property type="component" value="Unassembled WGS sequence"/>
</dbReference>
<evidence type="ECO:0000259" key="1">
    <source>
        <dbReference type="Pfam" id="PF07002"/>
    </source>
</evidence>
<feature type="non-terminal residue" evidence="2">
    <location>
        <position position="1"/>
    </location>
</feature>
<dbReference type="PANTHER" id="PTHR45751:SF30">
    <property type="entry name" value="E3 UBIQUITIN-PROTEIN LIGASE RGLG5"/>
    <property type="match status" value="1"/>
</dbReference>
<evidence type="ECO:0000313" key="2">
    <source>
        <dbReference type="EMBL" id="KAH0913300.1"/>
    </source>
</evidence>
<protein>
    <recommendedName>
        <fullName evidence="1">Copine C-terminal domain-containing protein</fullName>
    </recommendedName>
</protein>
<accession>A0ABQ8CA57</accession>